<protein>
    <recommendedName>
        <fullName evidence="3">DUF4493 domain-containing protein</fullName>
    </recommendedName>
</protein>
<dbReference type="Pfam" id="PF14900">
    <property type="entry name" value="DUF4493"/>
    <property type="match status" value="1"/>
</dbReference>
<organism evidence="1 2">
    <name type="scientific">Alistipes putredinis</name>
    <dbReference type="NCBI Taxonomy" id="28117"/>
    <lineage>
        <taxon>Bacteria</taxon>
        <taxon>Pseudomonadati</taxon>
        <taxon>Bacteroidota</taxon>
        <taxon>Bacteroidia</taxon>
        <taxon>Bacteroidales</taxon>
        <taxon>Rikenellaceae</taxon>
        <taxon>Alistipes</taxon>
    </lineage>
</organism>
<reference evidence="1 2" key="1">
    <citation type="journal article" date="2016" name="Nat. Biotechnol.">
        <title>Measurement of bacterial replication rates in microbial communities.</title>
        <authorList>
            <person name="Brown C.T."/>
            <person name="Olm M.R."/>
            <person name="Thomas B.C."/>
            <person name="Banfield J.F."/>
        </authorList>
    </citation>
    <scope>NUCLEOTIDE SEQUENCE [LARGE SCALE GENOMIC DNA]</scope>
    <source>
        <strain evidence="1">CAG:67_53_122</strain>
    </source>
</reference>
<evidence type="ECO:0000313" key="2">
    <source>
        <dbReference type="Proteomes" id="UP000187417"/>
    </source>
</evidence>
<dbReference type="RefSeq" id="WP_278338899.1">
    <property type="nucleotide sequence ID" value="NZ_MNQH01000001.1"/>
</dbReference>
<dbReference type="AlphaFoldDB" id="A0A1Q6FCT5"/>
<accession>A0A1Q6FCT5</accession>
<evidence type="ECO:0000313" key="1">
    <source>
        <dbReference type="EMBL" id="OKY96668.1"/>
    </source>
</evidence>
<dbReference type="Proteomes" id="UP000187417">
    <property type="component" value="Unassembled WGS sequence"/>
</dbReference>
<dbReference type="EMBL" id="MNQH01000001">
    <property type="protein sequence ID" value="OKY96668.1"/>
    <property type="molecule type" value="Genomic_DNA"/>
</dbReference>
<name>A0A1Q6FCT5_9BACT</name>
<sequence>MKKYLLILTTLALLGGGCSKEEIPETTDGEGSVEFRTTTCSEVDSQTTRAQTSLPDNCKPSGNSFKLVVKGKEGTATAEYLAEYTTLSEYTAPFMPSGDYTATISYGDPQQEGSTAFCYQGALDFTILARKTIQKTITASLTNSVISLECGEWFKKYYSEAQFTVQTEAGNNFSFTHSSSPDTPIFVKPGSKLLLKGTAVKAQNGVKVEFPQQQIGVTTARTWHKIRIDASQAGQGSISIRLDDTLTEIPPQEIELNPEA</sequence>
<dbReference type="STRING" id="28117.BHV66_00970"/>
<dbReference type="InterPro" id="IPR027840">
    <property type="entry name" value="DUF4493"/>
</dbReference>
<gene>
    <name evidence="1" type="ORF">BHV66_00970</name>
</gene>
<comment type="caution">
    <text evidence="1">The sequence shown here is derived from an EMBL/GenBank/DDBJ whole genome shotgun (WGS) entry which is preliminary data.</text>
</comment>
<evidence type="ECO:0008006" key="3">
    <source>
        <dbReference type="Google" id="ProtNLM"/>
    </source>
</evidence>
<dbReference type="PROSITE" id="PS51257">
    <property type="entry name" value="PROKAR_LIPOPROTEIN"/>
    <property type="match status" value="1"/>
</dbReference>
<proteinExistence type="predicted"/>